<feature type="coiled-coil region" evidence="1">
    <location>
        <begin position="45"/>
        <end position="110"/>
    </location>
</feature>
<keyword evidence="1" id="KW-0175">Coiled coil</keyword>
<feature type="region of interest" description="Disordered" evidence="2">
    <location>
        <begin position="183"/>
        <end position="217"/>
    </location>
</feature>
<dbReference type="PANTHER" id="PTHR43049">
    <property type="entry name" value="EARLY ENDOSOME ANTIGEN"/>
    <property type="match status" value="1"/>
</dbReference>
<reference evidence="3" key="1">
    <citation type="submission" date="2022-08" db="EMBL/GenBank/DDBJ databases">
        <authorList>
            <person name="Kallberg Y."/>
            <person name="Tangrot J."/>
            <person name="Rosling A."/>
        </authorList>
    </citation>
    <scope>NUCLEOTIDE SEQUENCE</scope>
    <source>
        <strain evidence="3">Wild A</strain>
    </source>
</reference>
<comment type="caution">
    <text evidence="3">The sequence shown here is derived from an EMBL/GenBank/DDBJ whole genome shotgun (WGS) entry which is preliminary data.</text>
</comment>
<feature type="region of interest" description="Disordered" evidence="2">
    <location>
        <begin position="1"/>
        <end position="39"/>
    </location>
</feature>
<evidence type="ECO:0000256" key="2">
    <source>
        <dbReference type="SAM" id="MobiDB-lite"/>
    </source>
</evidence>
<feature type="compositionally biased region" description="Polar residues" evidence="2">
    <location>
        <begin position="187"/>
        <end position="203"/>
    </location>
</feature>
<feature type="compositionally biased region" description="Polar residues" evidence="2">
    <location>
        <begin position="16"/>
        <end position="25"/>
    </location>
</feature>
<sequence length="498" mass="57982">MVNEQNKTTSLEKNKSKTLSFTNLNPRRGSLPVDHQRPLSPAIRQSKLTKQNQELDQLKNELKEVNDDFYQFTNQNVELSRLLNQEKLTNQKLEQQFIAAIDENHRLRDQQKVNHQNLLTKINELSQLRKINQVEREQLLKFIAEQQVKFEEQIAQQAKELTKQYNSLRSFVLKADLPTKFKRTHKPNLSTGSLPVSYNNSPRDSFHEDDQNESPTSLFTELTKGNIFNHPLTSSPLAENDNNPLEEIVKSNHKRHSNSPFFVAPPSPQNSYDDLVGEVEDFVAEASPEAVSQVLQDKTYLEAAYKDLKDQKELAELKYKLAESQTRKRIEDYEQVCSDLAKTNESLKISEESNRKLQNKVQQWQALNEELNEELEQQKKQEEENEDELKRILTEANAEADEIEEIFKEAAQELKNKLTNYKTVISQLKAQLKEVEKKAEETEEELKKLQAESNKKAEKIEEQKKEDEEVLKILREANQEADEIEAQILEIRNLNLFK</sequence>
<accession>A0A9W4SP88</accession>
<dbReference type="OrthoDB" id="10669148at2759"/>
<gene>
    <name evidence="3" type="ORF">FWILDA_LOCUS7635</name>
</gene>
<name>A0A9W4SP88_9GLOM</name>
<proteinExistence type="predicted"/>
<keyword evidence="4" id="KW-1185">Reference proteome</keyword>
<dbReference type="AlphaFoldDB" id="A0A9W4SP88"/>
<organism evidence="3 4">
    <name type="scientific">Funneliformis geosporum</name>
    <dbReference type="NCBI Taxonomy" id="1117311"/>
    <lineage>
        <taxon>Eukaryota</taxon>
        <taxon>Fungi</taxon>
        <taxon>Fungi incertae sedis</taxon>
        <taxon>Mucoromycota</taxon>
        <taxon>Glomeromycotina</taxon>
        <taxon>Glomeromycetes</taxon>
        <taxon>Glomerales</taxon>
        <taxon>Glomeraceae</taxon>
        <taxon>Funneliformis</taxon>
    </lineage>
</organism>
<dbReference type="PANTHER" id="PTHR43049:SF1">
    <property type="entry name" value="EARLY ENDOSOME ANTIGEN"/>
    <property type="match status" value="1"/>
</dbReference>
<evidence type="ECO:0000313" key="3">
    <source>
        <dbReference type="EMBL" id="CAI2176544.1"/>
    </source>
</evidence>
<dbReference type="EMBL" id="CAMKVN010001518">
    <property type="protein sequence ID" value="CAI2176544.1"/>
    <property type="molecule type" value="Genomic_DNA"/>
</dbReference>
<evidence type="ECO:0000256" key="1">
    <source>
        <dbReference type="SAM" id="Coils"/>
    </source>
</evidence>
<evidence type="ECO:0000313" key="4">
    <source>
        <dbReference type="Proteomes" id="UP001153678"/>
    </source>
</evidence>
<feature type="coiled-coil region" evidence="1">
    <location>
        <begin position="298"/>
        <end position="494"/>
    </location>
</feature>
<protein>
    <submittedName>
        <fullName evidence="3">4220_t:CDS:1</fullName>
    </submittedName>
</protein>
<dbReference type="Proteomes" id="UP001153678">
    <property type="component" value="Unassembled WGS sequence"/>
</dbReference>